<evidence type="ECO:0000313" key="1">
    <source>
        <dbReference type="EMBL" id="ADG97509.1"/>
    </source>
</evidence>
<dbReference type="EMBL" id="CP001958">
    <property type="protein sequence ID" value="ADG97509.1"/>
    <property type="molecule type" value="Genomic_DNA"/>
</dbReference>
<dbReference type="KEGG" id="srt:Srot_1036"/>
<proteinExistence type="predicted"/>
<accession>D6ZEY5</accession>
<dbReference type="AlphaFoldDB" id="D6ZEY5"/>
<evidence type="ECO:0000313" key="2">
    <source>
        <dbReference type="Proteomes" id="UP000002247"/>
    </source>
</evidence>
<sequence>MGTGGTLEPSGLGSDLYHAVVYEQGLAEGGEHMIVLFPLDTDHYYAVLDAAHAIPTTARDITEADKDLGTDEFTRITEWEQVHTAYGPGWRALVTSRAQ</sequence>
<keyword evidence="2" id="KW-1185">Reference proteome</keyword>
<dbReference type="RefSeq" id="WP_013137965.1">
    <property type="nucleotide sequence ID" value="NC_014168.1"/>
</dbReference>
<dbReference type="HOGENOM" id="CLU_2318499_0_0_11"/>
<gene>
    <name evidence="1" type="ordered locus">Srot_1036</name>
</gene>
<name>D6ZEY5_SEGRD</name>
<organism evidence="1 2">
    <name type="scientific">Segniliparus rotundus (strain ATCC BAA-972 / CDC 1076 / CIP 108378 / DSM 44985 / JCM 13578)</name>
    <dbReference type="NCBI Taxonomy" id="640132"/>
    <lineage>
        <taxon>Bacteria</taxon>
        <taxon>Bacillati</taxon>
        <taxon>Actinomycetota</taxon>
        <taxon>Actinomycetes</taxon>
        <taxon>Mycobacteriales</taxon>
        <taxon>Segniliparaceae</taxon>
        <taxon>Segniliparus</taxon>
    </lineage>
</organism>
<dbReference type="Proteomes" id="UP000002247">
    <property type="component" value="Chromosome"/>
</dbReference>
<protein>
    <submittedName>
        <fullName evidence="1">Uncharacterized protein</fullName>
    </submittedName>
</protein>
<reference evidence="1 2" key="1">
    <citation type="journal article" date="2010" name="Stand. Genomic Sci.">
        <title>Complete genome sequence of Segniliparus rotundus type strain (CDC 1076).</title>
        <authorList>
            <person name="Sikorski J."/>
            <person name="Lapidus A."/>
            <person name="Copeland A."/>
            <person name="Misra M."/>
            <person name="Glavina Del Rio T."/>
            <person name="Nolan M."/>
            <person name="Lucas S."/>
            <person name="Chen F."/>
            <person name="Tice H."/>
            <person name="Cheng J.F."/>
            <person name="Jando M."/>
            <person name="Schneider S."/>
            <person name="Bruce D."/>
            <person name="Goodwin L."/>
            <person name="Pitluck S."/>
            <person name="Liolios K."/>
            <person name="Mikhailova N."/>
            <person name="Pati A."/>
            <person name="Ivanova N."/>
            <person name="Mavromatis K."/>
            <person name="Chen A."/>
            <person name="Palaniappan K."/>
            <person name="Chertkov O."/>
            <person name="Land M."/>
            <person name="Hauser L."/>
            <person name="Chang Y.J."/>
            <person name="Jeffries C.D."/>
            <person name="Brettin T."/>
            <person name="Detter J.C."/>
            <person name="Han C."/>
            <person name="Rohde M."/>
            <person name="Goker M."/>
            <person name="Bristow J."/>
            <person name="Eisen J.A."/>
            <person name="Markowitz V."/>
            <person name="Hugenholtz P."/>
            <person name="Kyrpides N.C."/>
            <person name="Klenk H.P."/>
        </authorList>
    </citation>
    <scope>NUCLEOTIDE SEQUENCE [LARGE SCALE GENOMIC DNA]</scope>
    <source>
        <strain evidence="2">ATCC BAA-972 / CDC 1076 / CIP 108378 / DSM 44985 / JCM 13578</strain>
    </source>
</reference>